<evidence type="ECO:0000313" key="2">
    <source>
        <dbReference type="EMBL" id="KAF5846064.1"/>
    </source>
</evidence>
<gene>
    <name evidence="2" type="ORF">GGP41_008562</name>
</gene>
<reference evidence="2" key="1">
    <citation type="submission" date="2019-11" db="EMBL/GenBank/DDBJ databases">
        <title>Bipolaris sorokiniana Genome sequencing.</title>
        <authorList>
            <person name="Wang H."/>
        </authorList>
    </citation>
    <scope>NUCLEOTIDE SEQUENCE</scope>
</reference>
<keyword evidence="1" id="KW-0472">Membrane</keyword>
<organism evidence="2 3">
    <name type="scientific">Cochliobolus sativus</name>
    <name type="common">Common root rot and spot blotch fungus</name>
    <name type="synonym">Bipolaris sorokiniana</name>
    <dbReference type="NCBI Taxonomy" id="45130"/>
    <lineage>
        <taxon>Eukaryota</taxon>
        <taxon>Fungi</taxon>
        <taxon>Dikarya</taxon>
        <taxon>Ascomycota</taxon>
        <taxon>Pezizomycotina</taxon>
        <taxon>Dothideomycetes</taxon>
        <taxon>Pleosporomycetidae</taxon>
        <taxon>Pleosporales</taxon>
        <taxon>Pleosporineae</taxon>
        <taxon>Pleosporaceae</taxon>
        <taxon>Bipolaris</taxon>
    </lineage>
</organism>
<dbReference type="EMBL" id="WNKQ01000017">
    <property type="protein sequence ID" value="KAF5846064.1"/>
    <property type="molecule type" value="Genomic_DNA"/>
</dbReference>
<dbReference type="Proteomes" id="UP000624244">
    <property type="component" value="Unassembled WGS sequence"/>
</dbReference>
<evidence type="ECO:0000313" key="3">
    <source>
        <dbReference type="Proteomes" id="UP000624244"/>
    </source>
</evidence>
<proteinExistence type="predicted"/>
<protein>
    <submittedName>
        <fullName evidence="2">Uncharacterized protein</fullName>
    </submittedName>
</protein>
<accession>A0A8H5ZD62</accession>
<evidence type="ECO:0000256" key="1">
    <source>
        <dbReference type="SAM" id="Phobius"/>
    </source>
</evidence>
<keyword evidence="1" id="KW-1133">Transmembrane helix</keyword>
<name>A0A8H5ZD62_COCSA</name>
<dbReference type="AlphaFoldDB" id="A0A8H5ZD62"/>
<comment type="caution">
    <text evidence="2">The sequence shown here is derived from an EMBL/GenBank/DDBJ whole genome shotgun (WGS) entry which is preliminary data.</text>
</comment>
<sequence length="123" mass="13881">MNVQLVSNWAHAVQTFAVASLFVALVALILNIERRLKLWKIPKFVAFTNGFKDSIYRVAVNGEPECILLPTKLLPELKKHPDDVLNVMEAGNKLFELEYTKYKTLDLNMIHCIKASLTPALGD</sequence>
<feature type="transmembrane region" description="Helical" evidence="1">
    <location>
        <begin position="12"/>
        <end position="32"/>
    </location>
</feature>
<keyword evidence="1" id="KW-0812">Transmembrane</keyword>